<dbReference type="OrthoDB" id="43807at2759"/>
<feature type="compositionally biased region" description="Low complexity" evidence="2">
    <location>
        <begin position="752"/>
        <end position="781"/>
    </location>
</feature>
<sequence>MASLKKSLKKLKKQLSKRYFPFRKLPALKLLFKFTKNLSVENIQLSALKGRCELQNLELNEDLLMELLELPCWLSLTRAFCNSAILKVPWTKLKSEPIVITLDCVEIQVETCEQLRNVVASTRPSYTSGRYGFAEQTLDSITVVVNSVNIHLRSPAFEATLDLQRLIVDSRTPNWQKADLRHCRLKNRESNELLLFKQIEWQTLRIEAKVSSAPATPIVPLSPLRLLTSSARCRLTLKKRLADCSLVTSRLFVVFNQLLWVLTDAQLVAALHFGHSLADLIEKATDLSHKLQAGKHLSLPIDQSLSGKGLSRKETPLTAVWRVYDIAETSYHVFCTAIDLHLVDETATGSAYRSGLPELEKGGCLQVTLKNLQIDHYPFHRACVGRDHWVRYQEPNGDRVPWVEEMQNTYAKKHNLMCAEGEYRVPLHLMCSTTLLLVDKFTVYKVATSSRAERQPFLSNYNIASEKAIFIDFTSYYYPGSSSDLEPPLSYCYVNVGPNLVRFDVPTLLWSIAFIRSLLRENLFCFTNEVSTTNCRFEVYLTKVMLDEVVAQCSRIVCSNSREGISSSRAELKQALDAFSRGPLFFETNKYPWSDGDLPLPPGTPAICPEFVNHCISDETSVAEVWSCCLDPIWVDFVEKGRRPEAILDPLPLTLWYCQKQILAHVRGLVNIQVCHEHFLRLLEKTRILRLLINQLKQDIRKSSTAPVSTLKSMIAAMLSLVHVSLVLKANAGFSMPPARHEHFNSDDSARSESPPTISSSESFAAPGATAGADEAIQGQPVPQPPGPLGPSDPRISGLQSVSCADSLSVSMSLGGEEAALDAVSVRSDESDSLLAERLAGMLESADNGRTGTAGGGCGEELLVDVELAEETAEEATEVRDDDFDALFDEEQLLNAASDRSQTVAVVVLKVRDIQLALANKAFLYQMHSIEFEENASMDREVYHAEFSARTRTMAQQNGLNKQLAATCLASGRLDVEDPQRIQLLIQGLELKLSSGSIAGLADMFQGSVQAAAKSATVQANHNGSAGVHHTNGRSVDGHTDILQLSARVLLYDIKVRASPRQLLVIPHCLIEKPATGHVGESPLFVLPVAFSSLDESVENLLRNNGNIDKLLASSAGFACPMAAAAIGPTENDAFGAGSDSKLIGEHPDICNTNVTNSSCNNYYSTGVINFSGNSSDGGACGVGPAMGGGVTGHVLLPHHHHQQQQLATRLQMLENDNNSLKSQSKLQKKECERLTADNAKLRAEIDRLHRELTLHVKRQTASSLLPSQPLETPAQHRQQ</sequence>
<dbReference type="RefSeq" id="XP_022648278.1">
    <property type="nucleotide sequence ID" value="XM_022792543.1"/>
</dbReference>
<dbReference type="InterPro" id="IPR026728">
    <property type="entry name" value="BLTP3A/B"/>
</dbReference>
<proteinExistence type="predicted"/>
<dbReference type="Pfam" id="PF24917">
    <property type="entry name" value="BLTP3A_B"/>
    <property type="match status" value="1"/>
</dbReference>
<feature type="region of interest" description="Disordered" evidence="2">
    <location>
        <begin position="739"/>
        <end position="798"/>
    </location>
</feature>
<evidence type="ECO:0000313" key="3">
    <source>
        <dbReference type="EnsemblMetazoa" id="XP_022648277"/>
    </source>
</evidence>
<evidence type="ECO:0008006" key="5">
    <source>
        <dbReference type="Google" id="ProtNLM"/>
    </source>
</evidence>
<dbReference type="RefSeq" id="XP_022648277.1">
    <property type="nucleotide sequence ID" value="XM_022792542.1"/>
</dbReference>
<dbReference type="EnsemblMetazoa" id="XM_022792542">
    <property type="protein sequence ID" value="XP_022648277"/>
    <property type="gene ID" value="LOC111244937"/>
</dbReference>
<organism evidence="3 4">
    <name type="scientific">Varroa destructor</name>
    <name type="common">Honeybee mite</name>
    <dbReference type="NCBI Taxonomy" id="109461"/>
    <lineage>
        <taxon>Eukaryota</taxon>
        <taxon>Metazoa</taxon>
        <taxon>Ecdysozoa</taxon>
        <taxon>Arthropoda</taxon>
        <taxon>Chelicerata</taxon>
        <taxon>Arachnida</taxon>
        <taxon>Acari</taxon>
        <taxon>Parasitiformes</taxon>
        <taxon>Mesostigmata</taxon>
        <taxon>Gamasina</taxon>
        <taxon>Dermanyssoidea</taxon>
        <taxon>Varroidae</taxon>
        <taxon>Varroa</taxon>
    </lineage>
</organism>
<dbReference type="PANTHER" id="PTHR22774">
    <property type="entry name" value="CHOREIN N-TERMINAL DOMAIN-CONTAINING PROTEIN"/>
    <property type="match status" value="1"/>
</dbReference>
<dbReference type="EnsemblMetazoa" id="XM_022792541">
    <property type="protein sequence ID" value="XP_022648276"/>
    <property type="gene ID" value="LOC111244937"/>
</dbReference>
<feature type="compositionally biased region" description="Basic and acidic residues" evidence="2">
    <location>
        <begin position="739"/>
        <end position="751"/>
    </location>
</feature>
<reference evidence="3" key="1">
    <citation type="submission" date="2021-01" db="UniProtKB">
        <authorList>
            <consortium name="EnsemblMetazoa"/>
        </authorList>
    </citation>
    <scope>IDENTIFICATION</scope>
</reference>
<dbReference type="AlphaFoldDB" id="A0A7M7JD62"/>
<evidence type="ECO:0000256" key="1">
    <source>
        <dbReference type="SAM" id="Coils"/>
    </source>
</evidence>
<dbReference type="Proteomes" id="UP000594260">
    <property type="component" value="Unplaced"/>
</dbReference>
<protein>
    <recommendedName>
        <fullName evidence="5">UHRF1-binding protein 1-like</fullName>
    </recommendedName>
</protein>
<dbReference type="PANTHER" id="PTHR22774:SF11">
    <property type="entry name" value="CHOREIN N-TERMINAL DOMAIN-CONTAINING PROTEIN"/>
    <property type="match status" value="1"/>
</dbReference>
<dbReference type="EnsemblMetazoa" id="XM_022792543">
    <property type="protein sequence ID" value="XP_022648278"/>
    <property type="gene ID" value="LOC111244937"/>
</dbReference>
<dbReference type="InParanoid" id="A0A7M7JD62"/>
<dbReference type="KEGG" id="vde:111244937"/>
<feature type="compositionally biased region" description="Pro residues" evidence="2">
    <location>
        <begin position="782"/>
        <end position="791"/>
    </location>
</feature>
<dbReference type="GeneID" id="111244937"/>
<feature type="coiled-coil region" evidence="1">
    <location>
        <begin position="1204"/>
        <end position="1259"/>
    </location>
</feature>
<keyword evidence="1" id="KW-0175">Coiled coil</keyword>
<evidence type="ECO:0000256" key="2">
    <source>
        <dbReference type="SAM" id="MobiDB-lite"/>
    </source>
</evidence>
<accession>A0A7M7JD62</accession>
<evidence type="ECO:0000313" key="4">
    <source>
        <dbReference type="Proteomes" id="UP000594260"/>
    </source>
</evidence>
<name>A0A7M7JD62_VARDE</name>
<feature type="region of interest" description="Disordered" evidence="2">
    <location>
        <begin position="1260"/>
        <end position="1280"/>
    </location>
</feature>
<dbReference type="RefSeq" id="XP_022648276.1">
    <property type="nucleotide sequence ID" value="XM_022792541.1"/>
</dbReference>
<keyword evidence="4" id="KW-1185">Reference proteome</keyword>